<dbReference type="PANTHER" id="PTHR13952:SF5">
    <property type="entry name" value="U1 SMALL NUCLEAR RIBONUCLEOPROTEIN 70 KDA"/>
    <property type="match status" value="1"/>
</dbReference>
<dbReference type="Pfam" id="PF12220">
    <property type="entry name" value="U1snRNP70_N"/>
    <property type="match status" value="1"/>
</dbReference>
<dbReference type="SMART" id="SM00360">
    <property type="entry name" value="RRM"/>
    <property type="match status" value="1"/>
</dbReference>
<evidence type="ECO:0000256" key="3">
    <source>
        <dbReference type="ARBA" id="ARBA00016996"/>
    </source>
</evidence>
<proteinExistence type="predicted"/>
<name>G7E9Z8_MIXOS</name>
<dbReference type="GO" id="GO:0016607">
    <property type="term" value="C:nuclear speck"/>
    <property type="evidence" value="ECO:0007669"/>
    <property type="project" value="UniProtKB-SubCell"/>
</dbReference>
<dbReference type="PANTHER" id="PTHR13952">
    <property type="entry name" value="U1 SMALL NUCLEAR RIBONUCLEOPROTEIN 70 KD"/>
    <property type="match status" value="1"/>
</dbReference>
<protein>
    <recommendedName>
        <fullName evidence="3">U1 small nuclear ribonucleoprotein 70 kDa</fullName>
    </recommendedName>
</protein>
<sequence length="375" mass="40752">MTSQLPPNLLKLFAPRPAIPYAKPLGRDIDRPLNKAIPGVFDVIERVRQERAERGEEALEAEERSLNPEAFTDSADLKIANGRAERKRRKEETYKKALETYKPKEDEHAVGDPYRTIFISRLHRDATEEQLRKEFDLYGRIENLKIIRDSKEKSRGYAFILYERERDMKAAYKDADGLKILGKRILVDVERGRTVKGWKPRRLGGGLGGLAKPAPAEVPSLSSFRGGMRGARGGGMRGGPGGFSSRGGAFNGGGRGGYSDGPPRGAPAFGGGYGGPPSRPPGAYPDAGGFGDRGGYGARPPPSKPLDRYGSSYDSRGSNGTDAFGQNRGPPRGAGIGYAPSRDTGDYGGSKRDYDRGPHDGAYQNGYGDPKRARY</sequence>
<evidence type="ECO:0000256" key="2">
    <source>
        <dbReference type="ARBA" id="ARBA00004642"/>
    </source>
</evidence>
<evidence type="ECO:0000256" key="7">
    <source>
        <dbReference type="PROSITE-ProRule" id="PRU00176"/>
    </source>
</evidence>
<accession>G7E9Z8</accession>
<dbReference type="InterPro" id="IPR034143">
    <property type="entry name" value="snRNP70_RRM"/>
</dbReference>
<dbReference type="OrthoDB" id="4207594at2759"/>
<keyword evidence="4 7" id="KW-0694">RNA-binding</keyword>
<dbReference type="FunCoup" id="G7E9Z8">
    <property type="interactions" value="211"/>
</dbReference>
<dbReference type="STRING" id="764103.G7E9Z8"/>
<gene>
    <name evidence="10" type="primary">Mo06166</name>
    <name evidence="10" type="ORF">E5Q_06166</name>
</gene>
<dbReference type="GO" id="GO:0071004">
    <property type="term" value="C:U2-type prespliceosome"/>
    <property type="evidence" value="ECO:0007669"/>
    <property type="project" value="TreeGrafter"/>
</dbReference>
<evidence type="ECO:0000259" key="9">
    <source>
        <dbReference type="PROSITE" id="PS50102"/>
    </source>
</evidence>
<dbReference type="GO" id="GO:0005685">
    <property type="term" value="C:U1 snRNP"/>
    <property type="evidence" value="ECO:0007669"/>
    <property type="project" value="TreeGrafter"/>
</dbReference>
<dbReference type="Pfam" id="PF00076">
    <property type="entry name" value="RRM_1"/>
    <property type="match status" value="1"/>
</dbReference>
<dbReference type="PROSITE" id="PS50102">
    <property type="entry name" value="RRM"/>
    <property type="match status" value="1"/>
</dbReference>
<evidence type="ECO:0000313" key="11">
    <source>
        <dbReference type="Proteomes" id="UP000009131"/>
    </source>
</evidence>
<dbReference type="GO" id="GO:0003729">
    <property type="term" value="F:mRNA binding"/>
    <property type="evidence" value="ECO:0007669"/>
    <property type="project" value="TreeGrafter"/>
</dbReference>
<dbReference type="InterPro" id="IPR022023">
    <property type="entry name" value="U1snRNP70_N"/>
</dbReference>
<feature type="region of interest" description="Disordered" evidence="8">
    <location>
        <begin position="209"/>
        <end position="375"/>
    </location>
</feature>
<organism evidence="10 11">
    <name type="scientific">Mixia osmundae (strain CBS 9802 / IAM 14324 / JCM 22182 / KY 12970)</name>
    <dbReference type="NCBI Taxonomy" id="764103"/>
    <lineage>
        <taxon>Eukaryota</taxon>
        <taxon>Fungi</taxon>
        <taxon>Dikarya</taxon>
        <taxon>Basidiomycota</taxon>
        <taxon>Pucciniomycotina</taxon>
        <taxon>Mixiomycetes</taxon>
        <taxon>Mixiales</taxon>
        <taxon>Mixiaceae</taxon>
        <taxon>Mixia</taxon>
    </lineage>
</organism>
<evidence type="ECO:0000313" key="10">
    <source>
        <dbReference type="EMBL" id="GAA99467.1"/>
    </source>
</evidence>
<evidence type="ECO:0000256" key="8">
    <source>
        <dbReference type="SAM" id="MobiDB-lite"/>
    </source>
</evidence>
<dbReference type="GO" id="GO:0071011">
    <property type="term" value="C:precatalytic spliceosome"/>
    <property type="evidence" value="ECO:0007669"/>
    <property type="project" value="TreeGrafter"/>
</dbReference>
<feature type="compositionally biased region" description="Basic and acidic residues" evidence="8">
    <location>
        <begin position="343"/>
        <end position="359"/>
    </location>
</feature>
<evidence type="ECO:0000256" key="6">
    <source>
        <dbReference type="ARBA" id="ARBA00023274"/>
    </source>
</evidence>
<dbReference type="CDD" id="cd12236">
    <property type="entry name" value="RRM_snRNP70"/>
    <property type="match status" value="1"/>
</dbReference>
<feature type="compositionally biased region" description="Gly residues" evidence="8">
    <location>
        <begin position="288"/>
        <end position="297"/>
    </location>
</feature>
<dbReference type="InterPro" id="IPR035979">
    <property type="entry name" value="RBD_domain_sf"/>
</dbReference>
<comment type="caution">
    <text evidence="10">The sequence shown here is derived from an EMBL/GenBank/DDBJ whole genome shotgun (WGS) entry which is preliminary data.</text>
</comment>
<feature type="compositionally biased region" description="Polar residues" evidence="8">
    <location>
        <begin position="312"/>
        <end position="321"/>
    </location>
</feature>
<reference evidence="10 11" key="1">
    <citation type="journal article" date="2011" name="J. Gen. Appl. Microbiol.">
        <title>Draft genome sequencing of the enigmatic basidiomycete Mixia osmundae.</title>
        <authorList>
            <person name="Nishida H."/>
            <person name="Nagatsuka Y."/>
            <person name="Sugiyama J."/>
        </authorList>
    </citation>
    <scope>NUCLEOTIDE SEQUENCE [LARGE SCALE GENOMIC DNA]</scope>
    <source>
        <strain evidence="11">CBS 9802 / IAM 14324 / JCM 22182 / KY 12970</strain>
    </source>
</reference>
<dbReference type="GO" id="GO:0030619">
    <property type="term" value="F:U1 snRNA binding"/>
    <property type="evidence" value="ECO:0007669"/>
    <property type="project" value="InterPro"/>
</dbReference>
<dbReference type="Gene3D" id="3.30.70.330">
    <property type="match status" value="1"/>
</dbReference>
<dbReference type="InParanoid" id="G7E9Z8"/>
<keyword evidence="5" id="KW-0539">Nucleus</keyword>
<dbReference type="eggNOG" id="KOG0113">
    <property type="taxonomic scope" value="Eukaryota"/>
</dbReference>
<reference evidence="10 11" key="2">
    <citation type="journal article" date="2012" name="Open Biol.">
        <title>Characteristics of nucleosomes and linker DNA regions on the genome of the basidiomycete Mixia osmundae revealed by mono- and dinucleosome mapping.</title>
        <authorList>
            <person name="Nishida H."/>
            <person name="Kondo S."/>
            <person name="Matsumoto T."/>
            <person name="Suzuki Y."/>
            <person name="Yoshikawa H."/>
            <person name="Taylor T.D."/>
            <person name="Sugiyama J."/>
        </authorList>
    </citation>
    <scope>NUCLEOTIDE SEQUENCE [LARGE SCALE GENOMIC DNA]</scope>
    <source>
        <strain evidence="11">CBS 9802 / IAM 14324 / JCM 22182 / KY 12970</strain>
    </source>
</reference>
<dbReference type="Proteomes" id="UP000009131">
    <property type="component" value="Unassembled WGS sequence"/>
</dbReference>
<dbReference type="HOGENOM" id="CLU_045151_0_0_1"/>
<evidence type="ECO:0000256" key="4">
    <source>
        <dbReference type="ARBA" id="ARBA00022884"/>
    </source>
</evidence>
<dbReference type="SUPFAM" id="SSF54928">
    <property type="entry name" value="RNA-binding domain, RBD"/>
    <property type="match status" value="1"/>
</dbReference>
<dbReference type="EMBL" id="BABT02000220">
    <property type="protein sequence ID" value="GAA99467.1"/>
    <property type="molecule type" value="Genomic_DNA"/>
</dbReference>
<dbReference type="InterPro" id="IPR012677">
    <property type="entry name" value="Nucleotide-bd_a/b_plait_sf"/>
</dbReference>
<dbReference type="GO" id="GO:0000398">
    <property type="term" value="P:mRNA splicing, via spliceosome"/>
    <property type="evidence" value="ECO:0007669"/>
    <property type="project" value="TreeGrafter"/>
</dbReference>
<dbReference type="FunFam" id="3.30.70.330:FF:001585">
    <property type="entry name" value="U1 small nuclear ribonucleoprotein 70 kDa"/>
    <property type="match status" value="1"/>
</dbReference>
<feature type="compositionally biased region" description="Gly residues" evidence="8">
    <location>
        <begin position="227"/>
        <end position="259"/>
    </location>
</feature>
<evidence type="ECO:0000256" key="1">
    <source>
        <dbReference type="ARBA" id="ARBA00004324"/>
    </source>
</evidence>
<feature type="domain" description="RRM" evidence="9">
    <location>
        <begin position="115"/>
        <end position="192"/>
    </location>
</feature>
<comment type="subcellular location">
    <subcellularLocation>
        <location evidence="1">Nucleus speckle</location>
    </subcellularLocation>
    <subcellularLocation>
        <location evidence="2">Nucleus</location>
        <location evidence="2">Nucleoplasm</location>
    </subcellularLocation>
</comment>
<dbReference type="AlphaFoldDB" id="G7E9Z8"/>
<keyword evidence="11" id="KW-1185">Reference proteome</keyword>
<dbReference type="InterPro" id="IPR000504">
    <property type="entry name" value="RRM_dom"/>
</dbReference>
<dbReference type="InterPro" id="IPR051183">
    <property type="entry name" value="U1_U11-U12_snRNP_70-35kDa"/>
</dbReference>
<evidence type="ECO:0000256" key="5">
    <source>
        <dbReference type="ARBA" id="ARBA00023242"/>
    </source>
</evidence>
<keyword evidence="6" id="KW-0687">Ribonucleoprotein</keyword>